<dbReference type="AlphaFoldDB" id="A0A814UR12"/>
<dbReference type="GO" id="GO:0004497">
    <property type="term" value="F:monooxygenase activity"/>
    <property type="evidence" value="ECO:0007669"/>
    <property type="project" value="InterPro"/>
</dbReference>
<evidence type="ECO:0000313" key="1">
    <source>
        <dbReference type="EMBL" id="CAF1177356.1"/>
    </source>
</evidence>
<dbReference type="InterPro" id="IPR036396">
    <property type="entry name" value="Cyt_P450_sf"/>
</dbReference>
<sequence length="152" mass="17445">MSESNSKCPISFTVVSPHGTIATASNPELHTRQDINDKQLNQHERLLISSVFPFQRSFPSEPPIEYNRLRAEQPIYRAALMNGDQVWLITRFGDVCLVLGDDEHFSKVQNHSNFSKQSYQDIIDTDEEHANDIQFINDPNKDNGVQKMLVTW</sequence>
<dbReference type="Proteomes" id="UP000663889">
    <property type="component" value="Unassembled WGS sequence"/>
</dbReference>
<name>A0A814UR12_9BILA</name>
<proteinExistence type="predicted"/>
<dbReference type="GO" id="GO:0016705">
    <property type="term" value="F:oxidoreductase activity, acting on paired donors, with incorporation or reduction of molecular oxygen"/>
    <property type="evidence" value="ECO:0007669"/>
    <property type="project" value="InterPro"/>
</dbReference>
<dbReference type="EMBL" id="CAJNOU010001257">
    <property type="protein sequence ID" value="CAF1177356.1"/>
    <property type="molecule type" value="Genomic_DNA"/>
</dbReference>
<gene>
    <name evidence="1" type="ORF">SEV965_LOCUS19857</name>
</gene>
<dbReference type="SUPFAM" id="SSF48264">
    <property type="entry name" value="Cytochrome P450"/>
    <property type="match status" value="1"/>
</dbReference>
<dbReference type="Gene3D" id="1.10.630.10">
    <property type="entry name" value="Cytochrome P450"/>
    <property type="match status" value="1"/>
</dbReference>
<protein>
    <submittedName>
        <fullName evidence="1">Uncharacterized protein</fullName>
    </submittedName>
</protein>
<dbReference type="GO" id="GO:0005506">
    <property type="term" value="F:iron ion binding"/>
    <property type="evidence" value="ECO:0007669"/>
    <property type="project" value="InterPro"/>
</dbReference>
<evidence type="ECO:0000313" key="2">
    <source>
        <dbReference type="Proteomes" id="UP000663889"/>
    </source>
</evidence>
<accession>A0A814UR12</accession>
<dbReference type="GO" id="GO:0020037">
    <property type="term" value="F:heme binding"/>
    <property type="evidence" value="ECO:0007669"/>
    <property type="project" value="InterPro"/>
</dbReference>
<organism evidence="1 2">
    <name type="scientific">Rotaria sordida</name>
    <dbReference type="NCBI Taxonomy" id="392033"/>
    <lineage>
        <taxon>Eukaryota</taxon>
        <taxon>Metazoa</taxon>
        <taxon>Spiralia</taxon>
        <taxon>Gnathifera</taxon>
        <taxon>Rotifera</taxon>
        <taxon>Eurotatoria</taxon>
        <taxon>Bdelloidea</taxon>
        <taxon>Philodinida</taxon>
        <taxon>Philodinidae</taxon>
        <taxon>Rotaria</taxon>
    </lineage>
</organism>
<reference evidence="1" key="1">
    <citation type="submission" date="2021-02" db="EMBL/GenBank/DDBJ databases">
        <authorList>
            <person name="Nowell W R."/>
        </authorList>
    </citation>
    <scope>NUCLEOTIDE SEQUENCE</scope>
</reference>
<comment type="caution">
    <text evidence="1">The sequence shown here is derived from an EMBL/GenBank/DDBJ whole genome shotgun (WGS) entry which is preliminary data.</text>
</comment>